<dbReference type="PANTHER" id="PTHR47723:SF19">
    <property type="entry name" value="POLYNUCLEOTIDYL TRANSFERASE, RIBONUCLEASE H-LIKE SUPERFAMILY PROTEIN"/>
    <property type="match status" value="1"/>
</dbReference>
<dbReference type="SUPFAM" id="SSF53098">
    <property type="entry name" value="Ribonuclease H-like"/>
    <property type="match status" value="1"/>
</dbReference>
<dbReference type="CDD" id="cd06222">
    <property type="entry name" value="RNase_H_like"/>
    <property type="match status" value="1"/>
</dbReference>
<comment type="caution">
    <text evidence="2">The sequence shown here is derived from an EMBL/GenBank/DDBJ whole genome shotgun (WGS) entry which is preliminary data.</text>
</comment>
<feature type="non-terminal residue" evidence="2">
    <location>
        <position position="1"/>
    </location>
</feature>
<gene>
    <name evidence="2" type="ORF">ILEXP_LOCUS58046</name>
</gene>
<dbReference type="InterPro" id="IPR036397">
    <property type="entry name" value="RNaseH_sf"/>
</dbReference>
<evidence type="ECO:0000313" key="3">
    <source>
        <dbReference type="Proteomes" id="UP001642360"/>
    </source>
</evidence>
<dbReference type="EMBL" id="CAUOFW020010002">
    <property type="protein sequence ID" value="CAK9187489.1"/>
    <property type="molecule type" value="Genomic_DNA"/>
</dbReference>
<protein>
    <recommendedName>
        <fullName evidence="1">RNase H type-1 domain-containing protein</fullName>
    </recommendedName>
</protein>
<accession>A0ABC8V3M2</accession>
<dbReference type="InterPro" id="IPR012337">
    <property type="entry name" value="RNaseH-like_sf"/>
</dbReference>
<sequence>VMWIKWVPHSGNVLKMNVDGASNGRSGLSGGRMVIKNSKGHVVLAAATYYEMGSNMLAECRAMLDGLQLIRKYGMEDFHFLLESVSKVLVQMILGQAEVPWRVKSILEKIWNLLHGLPF</sequence>
<dbReference type="InterPro" id="IPR053151">
    <property type="entry name" value="RNase_H-like"/>
</dbReference>
<name>A0ABC8V3M2_9AQUA</name>
<dbReference type="InterPro" id="IPR002156">
    <property type="entry name" value="RNaseH_domain"/>
</dbReference>
<dbReference type="Gene3D" id="3.30.420.10">
    <property type="entry name" value="Ribonuclease H-like superfamily/Ribonuclease H"/>
    <property type="match status" value="1"/>
</dbReference>
<keyword evidence="3" id="KW-1185">Reference proteome</keyword>
<reference evidence="2 3" key="1">
    <citation type="submission" date="2024-02" db="EMBL/GenBank/DDBJ databases">
        <authorList>
            <person name="Vignale AGUSTIN F."/>
            <person name="Sosa J E."/>
            <person name="Modenutti C."/>
        </authorList>
    </citation>
    <scope>NUCLEOTIDE SEQUENCE [LARGE SCALE GENOMIC DNA]</scope>
</reference>
<feature type="domain" description="RNase H type-1" evidence="1">
    <location>
        <begin position="17"/>
        <end position="115"/>
    </location>
</feature>
<dbReference type="Proteomes" id="UP001642360">
    <property type="component" value="Unassembled WGS sequence"/>
</dbReference>
<dbReference type="InterPro" id="IPR044730">
    <property type="entry name" value="RNase_H-like_dom_plant"/>
</dbReference>
<dbReference type="Pfam" id="PF13456">
    <property type="entry name" value="RVT_3"/>
    <property type="match status" value="1"/>
</dbReference>
<organism evidence="2 3">
    <name type="scientific">Ilex paraguariensis</name>
    <name type="common">yerba mate</name>
    <dbReference type="NCBI Taxonomy" id="185542"/>
    <lineage>
        <taxon>Eukaryota</taxon>
        <taxon>Viridiplantae</taxon>
        <taxon>Streptophyta</taxon>
        <taxon>Embryophyta</taxon>
        <taxon>Tracheophyta</taxon>
        <taxon>Spermatophyta</taxon>
        <taxon>Magnoliopsida</taxon>
        <taxon>eudicotyledons</taxon>
        <taxon>Gunneridae</taxon>
        <taxon>Pentapetalae</taxon>
        <taxon>asterids</taxon>
        <taxon>campanulids</taxon>
        <taxon>Aquifoliales</taxon>
        <taxon>Aquifoliaceae</taxon>
        <taxon>Ilex</taxon>
    </lineage>
</organism>
<proteinExistence type="predicted"/>
<evidence type="ECO:0000259" key="1">
    <source>
        <dbReference type="Pfam" id="PF13456"/>
    </source>
</evidence>
<dbReference type="PANTHER" id="PTHR47723">
    <property type="entry name" value="OS05G0353850 PROTEIN"/>
    <property type="match status" value="1"/>
</dbReference>
<dbReference type="AlphaFoldDB" id="A0ABC8V3M2"/>
<evidence type="ECO:0000313" key="2">
    <source>
        <dbReference type="EMBL" id="CAK9187489.1"/>
    </source>
</evidence>